<dbReference type="STRING" id="745531.A0A0C3PFB6"/>
<dbReference type="Pfam" id="PF17102">
    <property type="entry name" value="Stealth_CR3"/>
    <property type="match status" value="1"/>
</dbReference>
<dbReference type="EMBL" id="KN840581">
    <property type="protein sequence ID" value="KIP04248.1"/>
    <property type="molecule type" value="Genomic_DNA"/>
</dbReference>
<feature type="domain" description="Stealth protein CR1 conserved region 1" evidence="3">
    <location>
        <begin position="126"/>
        <end position="151"/>
    </location>
</feature>
<evidence type="ECO:0000256" key="2">
    <source>
        <dbReference type="SAM" id="Phobius"/>
    </source>
</evidence>
<keyword evidence="1" id="KW-0808">Transferase</keyword>
<evidence type="ECO:0000313" key="6">
    <source>
        <dbReference type="Proteomes" id="UP000053257"/>
    </source>
</evidence>
<evidence type="ECO:0000259" key="3">
    <source>
        <dbReference type="Pfam" id="PF17101"/>
    </source>
</evidence>
<dbReference type="PANTHER" id="PTHR24045:SF0">
    <property type="entry name" value="N-ACETYLGLUCOSAMINE-1-PHOSPHOTRANSFERASE SUBUNITS ALPHA_BETA"/>
    <property type="match status" value="1"/>
</dbReference>
<evidence type="ECO:0008006" key="7">
    <source>
        <dbReference type="Google" id="ProtNLM"/>
    </source>
</evidence>
<dbReference type="Proteomes" id="UP000053257">
    <property type="component" value="Unassembled WGS sequence"/>
</dbReference>
<feature type="domain" description="Stealth protein CR3 conserved region 3" evidence="4">
    <location>
        <begin position="359"/>
        <end position="410"/>
    </location>
</feature>
<keyword evidence="6" id="KW-1185">Reference proteome</keyword>
<organism evidence="5 6">
    <name type="scientific">Phlebiopsis gigantea (strain 11061_1 CR5-6)</name>
    <name type="common">White-rot fungus</name>
    <name type="synonym">Peniophora gigantea</name>
    <dbReference type="NCBI Taxonomy" id="745531"/>
    <lineage>
        <taxon>Eukaryota</taxon>
        <taxon>Fungi</taxon>
        <taxon>Dikarya</taxon>
        <taxon>Basidiomycota</taxon>
        <taxon>Agaricomycotina</taxon>
        <taxon>Agaricomycetes</taxon>
        <taxon>Polyporales</taxon>
        <taxon>Phanerochaetaceae</taxon>
        <taxon>Phlebiopsis</taxon>
    </lineage>
</organism>
<dbReference type="OrthoDB" id="263283at2759"/>
<reference evidence="5 6" key="1">
    <citation type="journal article" date="2014" name="PLoS Genet.">
        <title>Analysis of the Phlebiopsis gigantea genome, transcriptome and secretome provides insight into its pioneer colonization strategies of wood.</title>
        <authorList>
            <person name="Hori C."/>
            <person name="Ishida T."/>
            <person name="Igarashi K."/>
            <person name="Samejima M."/>
            <person name="Suzuki H."/>
            <person name="Master E."/>
            <person name="Ferreira P."/>
            <person name="Ruiz-Duenas F.J."/>
            <person name="Held B."/>
            <person name="Canessa P."/>
            <person name="Larrondo L.F."/>
            <person name="Schmoll M."/>
            <person name="Druzhinina I.S."/>
            <person name="Kubicek C.P."/>
            <person name="Gaskell J.A."/>
            <person name="Kersten P."/>
            <person name="St John F."/>
            <person name="Glasner J."/>
            <person name="Sabat G."/>
            <person name="Splinter BonDurant S."/>
            <person name="Syed K."/>
            <person name="Yadav J."/>
            <person name="Mgbeahuruike A.C."/>
            <person name="Kovalchuk A."/>
            <person name="Asiegbu F.O."/>
            <person name="Lackner G."/>
            <person name="Hoffmeister D."/>
            <person name="Rencoret J."/>
            <person name="Gutierrez A."/>
            <person name="Sun H."/>
            <person name="Lindquist E."/>
            <person name="Barry K."/>
            <person name="Riley R."/>
            <person name="Grigoriev I.V."/>
            <person name="Henrissat B."/>
            <person name="Kues U."/>
            <person name="Berka R.M."/>
            <person name="Martinez A.T."/>
            <person name="Covert S.F."/>
            <person name="Blanchette R.A."/>
            <person name="Cullen D."/>
        </authorList>
    </citation>
    <scope>NUCLEOTIDE SEQUENCE [LARGE SCALE GENOMIC DNA]</scope>
    <source>
        <strain evidence="5 6">11061_1 CR5-6</strain>
    </source>
</reference>
<dbReference type="GO" id="GO:0003976">
    <property type="term" value="F:UDP-N-acetylglucosamine-lysosomal-enzyme N-acetylglucosaminephosphotransferase activity"/>
    <property type="evidence" value="ECO:0007669"/>
    <property type="project" value="TreeGrafter"/>
</dbReference>
<gene>
    <name evidence="5" type="ORF">PHLGIDRAFT_76231</name>
</gene>
<name>A0A0C3PFB6_PHLG1</name>
<dbReference type="HOGENOM" id="CLU_005484_2_1_1"/>
<keyword evidence="2" id="KW-0472">Membrane</keyword>
<evidence type="ECO:0000259" key="4">
    <source>
        <dbReference type="Pfam" id="PF17102"/>
    </source>
</evidence>
<sequence length="704" mass="80623">MRYGDYIPLATTPTAARSTFDQESRFDSAKPGRARWRRPLVLGTGLVIILAALYLITADLLDDAENLFLDDSDYFPDYHAAYLPFEPPNPDANAPPASLSSTQALPDHCRDAYFSIGAVCYDPEQPRMDVVWTWVNGSDPLLQAAKLEAESRFSDDDPYRPKTSAAAARQYRDNDELRHSMRSVLSNYRYHTGRFHLITSDFAIPENTQNLSIPDDWRLGQVPQWLDMTNRDWTDGDIELNVLHHAEIFQPYTSSSFNSYAIESQFAHLPNVSAHFTFREMQLPRGSKAHNSQRTMIFTWRIRSHRERYGIVLRMDLSIMVSPDKPRADEPHGEWRSMGESNVLLSNRFGARHRPYVLHEAKAASMSLIRELSAMWASHMARAATHPFRETVSGVGDVSMLFLMVHFVVERWREALLWSWTVAKHGGLDDEWNDEIMRLAWLELGGGRQSSVTVRAGFRETLEDDRVRAYLKEGGHRQADKTYYVSAALDGYPYAYITEEVHSDWQWFKPSTVKEEDLPECTLVYDECFTDGGASFTHASEVFKHIAFRQPQCGDCVIQALMRASGRLGMEAFLPSPHRVVPAAPDAPASARDEVPHLSMEERWQDGQFAVSAVLQTSARAVNVRDWTLRLLERYRFVIGYSPYAFVMLETLQNAHDALGWISSYTDVSLVCINDDVREDHEEVTAYFKDWQDRKWGRHAAWER</sequence>
<evidence type="ECO:0000256" key="1">
    <source>
        <dbReference type="ARBA" id="ARBA00022679"/>
    </source>
</evidence>
<evidence type="ECO:0000313" key="5">
    <source>
        <dbReference type="EMBL" id="KIP04248.1"/>
    </source>
</evidence>
<dbReference type="AlphaFoldDB" id="A0A0C3PFB6"/>
<dbReference type="Pfam" id="PF17101">
    <property type="entry name" value="Stealth_CR1"/>
    <property type="match status" value="1"/>
</dbReference>
<dbReference type="PANTHER" id="PTHR24045">
    <property type="match status" value="1"/>
</dbReference>
<accession>A0A0C3PFB6</accession>
<keyword evidence="2" id="KW-1133">Transmembrane helix</keyword>
<dbReference type="InterPro" id="IPR031358">
    <property type="entry name" value="Stealth_CR1"/>
</dbReference>
<dbReference type="GO" id="GO:0005794">
    <property type="term" value="C:Golgi apparatus"/>
    <property type="evidence" value="ECO:0007669"/>
    <property type="project" value="TreeGrafter"/>
</dbReference>
<proteinExistence type="predicted"/>
<dbReference type="InterPro" id="IPR031357">
    <property type="entry name" value="Stealth_CR3"/>
</dbReference>
<dbReference type="GO" id="GO:0046835">
    <property type="term" value="P:carbohydrate phosphorylation"/>
    <property type="evidence" value="ECO:0007669"/>
    <property type="project" value="TreeGrafter"/>
</dbReference>
<keyword evidence="2" id="KW-0812">Transmembrane</keyword>
<protein>
    <recommendedName>
        <fullName evidence="7">Stealth protein CR3 conserved region 3 domain-containing protein</fullName>
    </recommendedName>
</protein>
<dbReference type="InterPro" id="IPR047141">
    <property type="entry name" value="Stealth"/>
</dbReference>
<feature type="transmembrane region" description="Helical" evidence="2">
    <location>
        <begin position="40"/>
        <end position="57"/>
    </location>
</feature>